<proteinExistence type="predicted"/>
<reference evidence="2 3" key="1">
    <citation type="submission" date="2016-10" db="EMBL/GenBank/DDBJ databases">
        <authorList>
            <person name="de Groot N.N."/>
        </authorList>
    </citation>
    <scope>NUCLEOTIDE SEQUENCE [LARGE SCALE GENOMIC DNA]</scope>
    <source>
        <strain evidence="2 3">DSM 9990</strain>
    </source>
</reference>
<keyword evidence="1" id="KW-0175">Coiled coil</keyword>
<dbReference type="EMBL" id="FOUU01000002">
    <property type="protein sequence ID" value="SFM68081.1"/>
    <property type="molecule type" value="Genomic_DNA"/>
</dbReference>
<protein>
    <submittedName>
        <fullName evidence="2">Phage uncharacterized protein (Putative large terminase), C-terminal domain-containing protein</fullName>
    </submittedName>
</protein>
<evidence type="ECO:0000313" key="2">
    <source>
        <dbReference type="EMBL" id="SFM68081.1"/>
    </source>
</evidence>
<dbReference type="Proteomes" id="UP000199611">
    <property type="component" value="Unassembled WGS sequence"/>
</dbReference>
<sequence>MRLQRRLLNEKFDLLKQKLKQLEALSDAEREERILRAKHDFAFFARTYFPHLLEAPPSAFHRFFFERAQNIKAGDRILIAAPRGNAKTTLARVFLVWCIVSERIHFAILISDTIDQAKNSLEAIKIELEENPRLSKDFPDATGPGHTWQAEEIVTKNRIKIKIYGSGKRIRGANYRGYRPELIILDDLENDENVRTKEQRDKLQNWFERSILFLGPPDGSAAYLYIGTILHYDSLMMRLKKRSDFEFHKFKALISLPKRMDLWERWERIWREDKEAARKFYETRREKMDSGAEVLWPEVQPLYDLMCYRAASPTTFSAEMQNEPLDEEQAVFKNFSFYVSQRTKNLVCYGAVDPALGKRRGDFTAIIVVGREPKTGKIYVLEADIGRYDPVKTIDRIIRLQRKYRCVGWGIEAVAFQELFKTILIEKSLEAGTPVPAVGIKNRTAKEIRIESLAPHIENGVILFDSRQTTLLDQLRFYPLADHDDGPDALEMAFRLAYTAAPMEFRATRHGPSWHTRRGF</sequence>
<name>A0A1I4SUI7_9BACT</name>
<organism evidence="2 3">
    <name type="scientific">Thermodesulforhabdus norvegica</name>
    <dbReference type="NCBI Taxonomy" id="39841"/>
    <lineage>
        <taxon>Bacteria</taxon>
        <taxon>Pseudomonadati</taxon>
        <taxon>Thermodesulfobacteriota</taxon>
        <taxon>Syntrophobacteria</taxon>
        <taxon>Syntrophobacterales</taxon>
        <taxon>Thermodesulforhabdaceae</taxon>
        <taxon>Thermodesulforhabdus</taxon>
    </lineage>
</organism>
<dbReference type="InterPro" id="IPR006517">
    <property type="entry name" value="Phage_terminase_lsu-like_C"/>
</dbReference>
<keyword evidence="3" id="KW-1185">Reference proteome</keyword>
<dbReference type="Gene3D" id="3.30.420.240">
    <property type="match status" value="1"/>
</dbReference>
<dbReference type="Gene3D" id="3.40.50.300">
    <property type="entry name" value="P-loop containing nucleotide triphosphate hydrolases"/>
    <property type="match status" value="1"/>
</dbReference>
<dbReference type="NCBIfam" id="TIGR01630">
    <property type="entry name" value="psiM2_ORF9"/>
    <property type="match status" value="1"/>
</dbReference>
<dbReference type="RefSeq" id="WP_093394171.1">
    <property type="nucleotide sequence ID" value="NZ_FOUU01000002.1"/>
</dbReference>
<dbReference type="AlphaFoldDB" id="A0A1I4SUI7"/>
<evidence type="ECO:0000313" key="3">
    <source>
        <dbReference type="Proteomes" id="UP000199611"/>
    </source>
</evidence>
<accession>A0A1I4SUI7</accession>
<dbReference type="OrthoDB" id="378710at2"/>
<dbReference type="STRING" id="39841.SAMN05660836_01170"/>
<evidence type="ECO:0000256" key="1">
    <source>
        <dbReference type="SAM" id="Coils"/>
    </source>
</evidence>
<dbReference type="InterPro" id="IPR027417">
    <property type="entry name" value="P-loop_NTPase"/>
</dbReference>
<gene>
    <name evidence="2" type="ORF">SAMN05660836_01170</name>
</gene>
<feature type="coiled-coil region" evidence="1">
    <location>
        <begin position="5"/>
        <end position="32"/>
    </location>
</feature>